<dbReference type="InterPro" id="IPR051050">
    <property type="entry name" value="Lipid_II_flippase_MurJ/MviN"/>
</dbReference>
<keyword evidence="4" id="KW-0133">Cell shape</keyword>
<dbReference type="PANTHER" id="PTHR47019">
    <property type="entry name" value="LIPID II FLIPPASE MURJ"/>
    <property type="match status" value="1"/>
</dbReference>
<evidence type="ECO:0000256" key="3">
    <source>
        <dbReference type="ARBA" id="ARBA00022692"/>
    </source>
</evidence>
<feature type="transmembrane region" description="Helical" evidence="8">
    <location>
        <begin position="161"/>
        <end position="181"/>
    </location>
</feature>
<evidence type="ECO:0000256" key="7">
    <source>
        <dbReference type="ARBA" id="ARBA00023136"/>
    </source>
</evidence>
<evidence type="ECO:0000313" key="9">
    <source>
        <dbReference type="EMBL" id="TET07605.1"/>
    </source>
</evidence>
<feature type="transmembrane region" description="Helical" evidence="8">
    <location>
        <begin position="442"/>
        <end position="464"/>
    </location>
</feature>
<proteinExistence type="inferred from homology"/>
<feature type="transmembrane region" description="Helical" evidence="8">
    <location>
        <begin position="30"/>
        <end position="48"/>
    </location>
</feature>
<evidence type="ECO:0000256" key="4">
    <source>
        <dbReference type="ARBA" id="ARBA00022960"/>
    </source>
</evidence>
<evidence type="ECO:0000313" key="10">
    <source>
        <dbReference type="Proteomes" id="UP000316360"/>
    </source>
</evidence>
<sequence>MNKEKVIKAAGIVGLGTLFSRIFGLVRLQVIAYVFGCSAATDAFWIGFTLPNFFRLLLAEGALSTAFIPVFSEWLSKKGEDEAKRLANNVLNILILFLLGVVGIGIFFAWRYVPYLAVGFRQISSQMELAIKLTQVMFPFLFFISLAALTMAILNCKGHFATPAFAPLFFSAAVILSVFLLSSRYGIYSLAIGVVIGGGMQLLIQVPPLIKRGFRYRPLLSFNDPGVRKIARLIGPATLGGITLQANIIINRIFASTLAPGSISALLYAMRLIQFPLGLFAIALSTAIFPTLSSLAATNKMSELRETVSLGVRMVLLVLIPSSIGLILVKGPLISLLFEHGAFISENTLMTSQALFYYSLGLLAMGEVMVLTRAFYSLQDVLTPVKVSMLVLILNVGLNFLLISPLKHNGLALATSLSMIFNVIVLFFLLRRKLKRLEGKKILFSLVKISFITAIMGMVVYLLLKGIPPLLGLSPLGTQIAQVG</sequence>
<feature type="transmembrane region" description="Helical" evidence="8">
    <location>
        <begin position="387"/>
        <end position="404"/>
    </location>
</feature>
<keyword evidence="6 8" id="KW-1133">Transmembrane helix</keyword>
<dbReference type="AlphaFoldDB" id="A0A523RPC1"/>
<dbReference type="NCBIfam" id="TIGR01695">
    <property type="entry name" value="murJ_mviN"/>
    <property type="match status" value="1"/>
</dbReference>
<feature type="transmembrane region" description="Helical" evidence="8">
    <location>
        <begin position="410"/>
        <end position="430"/>
    </location>
</feature>
<gene>
    <name evidence="9" type="primary">murJ</name>
    <name evidence="9" type="ORF">E3J84_07270</name>
</gene>
<feature type="transmembrane region" description="Helical" evidence="8">
    <location>
        <begin position="133"/>
        <end position="154"/>
    </location>
</feature>
<name>A0A523RPC1_UNCAE</name>
<dbReference type="PIRSF" id="PIRSF002869">
    <property type="entry name" value="MviN"/>
    <property type="match status" value="1"/>
</dbReference>
<comment type="subcellular location">
    <subcellularLocation>
        <location evidence="1">Cell membrane</location>
        <topology evidence="1">Multi-pass membrane protein</topology>
    </subcellularLocation>
</comment>
<keyword evidence="2" id="KW-1003">Cell membrane</keyword>
<evidence type="ECO:0000256" key="5">
    <source>
        <dbReference type="ARBA" id="ARBA00022984"/>
    </source>
</evidence>
<keyword evidence="7 8" id="KW-0472">Membrane</keyword>
<protein>
    <submittedName>
        <fullName evidence="9">Murein biosynthesis integral membrane protein MurJ</fullName>
    </submittedName>
</protein>
<dbReference type="GO" id="GO:0015648">
    <property type="term" value="F:lipid-linked peptidoglycan transporter activity"/>
    <property type="evidence" value="ECO:0007669"/>
    <property type="project" value="TreeGrafter"/>
</dbReference>
<comment type="caution">
    <text evidence="9">The sequence shown here is derived from an EMBL/GenBank/DDBJ whole genome shotgun (WGS) entry which is preliminary data.</text>
</comment>
<dbReference type="GO" id="GO:0009252">
    <property type="term" value="P:peptidoglycan biosynthetic process"/>
    <property type="evidence" value="ECO:0007669"/>
    <property type="project" value="UniProtKB-KW"/>
</dbReference>
<feature type="non-terminal residue" evidence="9">
    <location>
        <position position="484"/>
    </location>
</feature>
<evidence type="ECO:0000256" key="8">
    <source>
        <dbReference type="SAM" id="Phobius"/>
    </source>
</evidence>
<dbReference type="GO" id="GO:0034204">
    <property type="term" value="P:lipid translocation"/>
    <property type="evidence" value="ECO:0007669"/>
    <property type="project" value="TreeGrafter"/>
</dbReference>
<accession>A0A523RPC1</accession>
<dbReference type="PRINTS" id="PR01806">
    <property type="entry name" value="VIRFACTRMVIN"/>
</dbReference>
<keyword evidence="5" id="KW-0573">Peptidoglycan synthesis</keyword>
<feature type="transmembrane region" description="Helical" evidence="8">
    <location>
        <begin position="187"/>
        <end position="210"/>
    </location>
</feature>
<organism evidence="9 10">
    <name type="scientific">Aerophobetes bacterium</name>
    <dbReference type="NCBI Taxonomy" id="2030807"/>
    <lineage>
        <taxon>Bacteria</taxon>
        <taxon>Candidatus Aerophobota</taxon>
    </lineage>
</organism>
<dbReference type="GO" id="GO:0008360">
    <property type="term" value="P:regulation of cell shape"/>
    <property type="evidence" value="ECO:0007669"/>
    <property type="project" value="UniProtKB-KW"/>
</dbReference>
<dbReference type="InterPro" id="IPR004268">
    <property type="entry name" value="MurJ"/>
</dbReference>
<evidence type="ECO:0000256" key="2">
    <source>
        <dbReference type="ARBA" id="ARBA00022475"/>
    </source>
</evidence>
<evidence type="ECO:0000256" key="6">
    <source>
        <dbReference type="ARBA" id="ARBA00022989"/>
    </source>
</evidence>
<dbReference type="PANTHER" id="PTHR47019:SF1">
    <property type="entry name" value="LIPID II FLIPPASE MURJ"/>
    <property type="match status" value="1"/>
</dbReference>
<dbReference type="Proteomes" id="UP000316360">
    <property type="component" value="Unassembled WGS sequence"/>
</dbReference>
<reference evidence="9 10" key="1">
    <citation type="submission" date="2019-03" db="EMBL/GenBank/DDBJ databases">
        <title>Metabolic potential of uncultured bacteria and archaea associated with petroleum seepage in deep-sea sediments.</title>
        <authorList>
            <person name="Dong X."/>
            <person name="Hubert C."/>
        </authorList>
    </citation>
    <scope>NUCLEOTIDE SEQUENCE [LARGE SCALE GENOMIC DNA]</scope>
    <source>
        <strain evidence="9">E44_bin7</strain>
    </source>
</reference>
<dbReference type="HAMAP" id="MF_02078">
    <property type="entry name" value="MurJ_MviN"/>
    <property type="match status" value="1"/>
</dbReference>
<feature type="transmembrane region" description="Helical" evidence="8">
    <location>
        <begin position="93"/>
        <end position="113"/>
    </location>
</feature>
<keyword evidence="3 8" id="KW-0812">Transmembrane</keyword>
<dbReference type="CDD" id="cd13123">
    <property type="entry name" value="MATE_MurJ_like"/>
    <property type="match status" value="1"/>
</dbReference>
<feature type="transmembrane region" description="Helical" evidence="8">
    <location>
        <begin position="355"/>
        <end position="375"/>
    </location>
</feature>
<feature type="transmembrane region" description="Helical" evidence="8">
    <location>
        <begin position="310"/>
        <end position="329"/>
    </location>
</feature>
<feature type="transmembrane region" description="Helical" evidence="8">
    <location>
        <begin position="275"/>
        <end position="298"/>
    </location>
</feature>
<dbReference type="GO" id="GO:0005886">
    <property type="term" value="C:plasma membrane"/>
    <property type="evidence" value="ECO:0007669"/>
    <property type="project" value="UniProtKB-SubCell"/>
</dbReference>
<dbReference type="EMBL" id="SOKJ01000414">
    <property type="protein sequence ID" value="TET07605.1"/>
    <property type="molecule type" value="Genomic_DNA"/>
</dbReference>
<dbReference type="Pfam" id="PF03023">
    <property type="entry name" value="MurJ"/>
    <property type="match status" value="1"/>
</dbReference>
<feature type="transmembrane region" description="Helical" evidence="8">
    <location>
        <begin position="54"/>
        <end position="72"/>
    </location>
</feature>
<evidence type="ECO:0000256" key="1">
    <source>
        <dbReference type="ARBA" id="ARBA00004651"/>
    </source>
</evidence>